<name>A0ABY8DGQ0_9HYPH</name>
<dbReference type="RefSeq" id="WP_280662045.1">
    <property type="nucleotide sequence ID" value="NZ_CP120374.1"/>
</dbReference>
<sequence length="156" mass="17570">MKYQPRERLQAVAGVHADMQRRALTRGERLARWTELLEQTPDRCLNTLSETEYQPAVARDAMRIAGSPITVAFEDSVLRADGLNDDTYGEAKRFFELSDWDLHQLVCSCHSGATVQADAVAQCVREVAEPSPGLFSMLLNALHVFRSSRPRTAHWI</sequence>
<protein>
    <submittedName>
        <fullName evidence="1">Uncharacterized protein</fullName>
    </submittedName>
</protein>
<evidence type="ECO:0000313" key="2">
    <source>
        <dbReference type="Proteomes" id="UP001229355"/>
    </source>
</evidence>
<dbReference type="EMBL" id="CP120374">
    <property type="protein sequence ID" value="WEX90078.1"/>
    <property type="molecule type" value="Genomic_DNA"/>
</dbReference>
<proteinExistence type="predicted"/>
<organism evidence="1 2">
    <name type="scientific">Sinorhizobium garamanticum</name>
    <dbReference type="NCBI Taxonomy" id="680247"/>
    <lineage>
        <taxon>Bacteria</taxon>
        <taxon>Pseudomonadati</taxon>
        <taxon>Pseudomonadota</taxon>
        <taxon>Alphaproteobacteria</taxon>
        <taxon>Hyphomicrobiales</taxon>
        <taxon>Rhizobiaceae</taxon>
        <taxon>Sinorhizobium/Ensifer group</taxon>
        <taxon>Sinorhizobium</taxon>
    </lineage>
</organism>
<accession>A0ABY8DGQ0</accession>
<evidence type="ECO:0000313" key="1">
    <source>
        <dbReference type="EMBL" id="WEX90078.1"/>
    </source>
</evidence>
<keyword evidence="2" id="KW-1185">Reference proteome</keyword>
<reference evidence="1 2" key="1">
    <citation type="submission" date="2023-03" db="EMBL/GenBank/DDBJ databases">
        <authorList>
            <person name="Kaur S."/>
            <person name="Espinosa-Saiz D."/>
            <person name="Velazquez E."/>
            <person name="Menendez E."/>
            <person name="diCenzo G.C."/>
        </authorList>
    </citation>
    <scope>NUCLEOTIDE SEQUENCE [LARGE SCALE GENOMIC DNA]</scope>
    <source>
        <strain evidence="1 2">LMG 24692</strain>
    </source>
</reference>
<dbReference type="Proteomes" id="UP001229355">
    <property type="component" value="Chromosome 2"/>
</dbReference>
<gene>
    <name evidence="1" type="ORF">PZN02_005431</name>
</gene>